<dbReference type="InterPro" id="IPR003594">
    <property type="entry name" value="HATPase_dom"/>
</dbReference>
<dbReference type="InterPro" id="IPR005467">
    <property type="entry name" value="His_kinase_dom"/>
</dbReference>
<dbReference type="Pfam" id="PF02518">
    <property type="entry name" value="HATPase_c"/>
    <property type="match status" value="1"/>
</dbReference>
<reference evidence="2" key="1">
    <citation type="submission" date="2019-08" db="EMBL/GenBank/DDBJ databases">
        <authorList>
            <person name="Kucharzyk K."/>
            <person name="Murdoch R.W."/>
            <person name="Higgins S."/>
            <person name="Loffler F."/>
        </authorList>
    </citation>
    <scope>NUCLEOTIDE SEQUENCE</scope>
</reference>
<dbReference type="AlphaFoldDB" id="A0A645GZ76"/>
<accession>A0A645GZ76</accession>
<protein>
    <recommendedName>
        <fullName evidence="1">Histidine kinase domain-containing protein</fullName>
    </recommendedName>
</protein>
<gene>
    <name evidence="2" type="ORF">SDC9_179587</name>
</gene>
<dbReference type="PROSITE" id="PS50109">
    <property type="entry name" value="HIS_KIN"/>
    <property type="match status" value="1"/>
</dbReference>
<dbReference type="InterPro" id="IPR004358">
    <property type="entry name" value="Sig_transdc_His_kin-like_C"/>
</dbReference>
<dbReference type="CDD" id="cd00075">
    <property type="entry name" value="HATPase"/>
    <property type="match status" value="1"/>
</dbReference>
<organism evidence="2">
    <name type="scientific">bioreactor metagenome</name>
    <dbReference type="NCBI Taxonomy" id="1076179"/>
    <lineage>
        <taxon>unclassified sequences</taxon>
        <taxon>metagenomes</taxon>
        <taxon>ecological metagenomes</taxon>
    </lineage>
</organism>
<comment type="caution">
    <text evidence="2">The sequence shown here is derived from an EMBL/GenBank/DDBJ whole genome shotgun (WGS) entry which is preliminary data.</text>
</comment>
<proteinExistence type="predicted"/>
<evidence type="ECO:0000313" key="2">
    <source>
        <dbReference type="EMBL" id="MPN32111.1"/>
    </source>
</evidence>
<dbReference type="EMBL" id="VSSQ01083942">
    <property type="protein sequence ID" value="MPN32111.1"/>
    <property type="molecule type" value="Genomic_DNA"/>
</dbReference>
<feature type="domain" description="Histidine kinase" evidence="1">
    <location>
        <begin position="1"/>
        <end position="107"/>
    </location>
</feature>
<sequence>MMQDMAMYLLDIANNSLSAQAEHIMIYLAEFDKQDRLILSVADDGCGMDQETVKKVISPFYTTRTTRKIGLGVAFFKALAEQRDGRFTIESELGKGTFIRVDIRKSHLDTPPLGNIAEAMLTLIQANDKVDYCLRYQRDDYEFIFDTRQIRQQLDDVSIADPAILLWIRDYIKEGLSSNKGEQK</sequence>
<evidence type="ECO:0000259" key="1">
    <source>
        <dbReference type="PROSITE" id="PS50109"/>
    </source>
</evidence>
<dbReference type="SUPFAM" id="SSF55874">
    <property type="entry name" value="ATPase domain of HSP90 chaperone/DNA topoisomerase II/histidine kinase"/>
    <property type="match status" value="1"/>
</dbReference>
<dbReference type="GO" id="GO:0016772">
    <property type="term" value="F:transferase activity, transferring phosphorus-containing groups"/>
    <property type="evidence" value="ECO:0007669"/>
    <property type="project" value="InterPro"/>
</dbReference>
<dbReference type="PANTHER" id="PTHR43065">
    <property type="entry name" value="SENSOR HISTIDINE KINASE"/>
    <property type="match status" value="1"/>
</dbReference>
<dbReference type="Gene3D" id="3.30.565.10">
    <property type="entry name" value="Histidine kinase-like ATPase, C-terminal domain"/>
    <property type="match status" value="1"/>
</dbReference>
<dbReference type="InterPro" id="IPR036890">
    <property type="entry name" value="HATPase_C_sf"/>
</dbReference>
<name>A0A645GZ76_9ZZZZ</name>
<dbReference type="PRINTS" id="PR00344">
    <property type="entry name" value="BCTRLSENSOR"/>
</dbReference>